<name>A0ACC2TS01_9FUNG</name>
<proteinExistence type="predicted"/>
<dbReference type="Proteomes" id="UP001165960">
    <property type="component" value="Unassembled WGS sequence"/>
</dbReference>
<evidence type="ECO:0000313" key="1">
    <source>
        <dbReference type="EMBL" id="KAJ9076997.1"/>
    </source>
</evidence>
<comment type="caution">
    <text evidence="1">The sequence shown here is derived from an EMBL/GenBank/DDBJ whole genome shotgun (WGS) entry which is preliminary data.</text>
</comment>
<reference evidence="1" key="1">
    <citation type="submission" date="2022-04" db="EMBL/GenBank/DDBJ databases">
        <title>Genome of the entomopathogenic fungus Entomophthora muscae.</title>
        <authorList>
            <person name="Elya C."/>
            <person name="Lovett B.R."/>
            <person name="Lee E."/>
            <person name="Macias A.M."/>
            <person name="Hajek A.E."/>
            <person name="De Bivort B.L."/>
            <person name="Kasson M.T."/>
            <person name="De Fine Licht H.H."/>
            <person name="Stajich J.E."/>
        </authorList>
    </citation>
    <scope>NUCLEOTIDE SEQUENCE</scope>
    <source>
        <strain evidence="1">Berkeley</strain>
    </source>
</reference>
<accession>A0ACC2TS01</accession>
<evidence type="ECO:0000313" key="2">
    <source>
        <dbReference type="Proteomes" id="UP001165960"/>
    </source>
</evidence>
<gene>
    <name evidence="1" type="ORF">DSO57_1020893</name>
</gene>
<keyword evidence="2" id="KW-1185">Reference proteome</keyword>
<sequence>MSTLMMITLQSLIMCLQECLYTTTLSLSVAFADTDYSIIFIEASSPVISTEIPDFELSQYYIRSLEHPHTCASLRGHFEAVDFF</sequence>
<organism evidence="1 2">
    <name type="scientific">Entomophthora muscae</name>
    <dbReference type="NCBI Taxonomy" id="34485"/>
    <lineage>
        <taxon>Eukaryota</taxon>
        <taxon>Fungi</taxon>
        <taxon>Fungi incertae sedis</taxon>
        <taxon>Zoopagomycota</taxon>
        <taxon>Entomophthoromycotina</taxon>
        <taxon>Entomophthoromycetes</taxon>
        <taxon>Entomophthorales</taxon>
        <taxon>Entomophthoraceae</taxon>
        <taxon>Entomophthora</taxon>
    </lineage>
</organism>
<protein>
    <submittedName>
        <fullName evidence="1">Uncharacterized protein</fullName>
    </submittedName>
</protein>
<dbReference type="EMBL" id="QTSX02002229">
    <property type="protein sequence ID" value="KAJ9076997.1"/>
    <property type="molecule type" value="Genomic_DNA"/>
</dbReference>